<dbReference type="Proteomes" id="UP000694867">
    <property type="component" value="Unplaced"/>
</dbReference>
<gene>
    <name evidence="3" type="primary">LOC108864298</name>
</gene>
<dbReference type="InterPro" id="IPR000210">
    <property type="entry name" value="BTB/POZ_dom"/>
</dbReference>
<dbReference type="CDD" id="cd18186">
    <property type="entry name" value="BTB_POZ_ZBTB_KLHL-like"/>
    <property type="match status" value="1"/>
</dbReference>
<name>A0AAJ7L476_9ACAR</name>
<dbReference type="Pfam" id="PF00651">
    <property type="entry name" value="BTB"/>
    <property type="match status" value="1"/>
</dbReference>
<dbReference type="RefSeq" id="XP_018495156.1">
    <property type="nucleotide sequence ID" value="XM_018639640.1"/>
</dbReference>
<reference evidence="3" key="1">
    <citation type="submission" date="2025-08" db="UniProtKB">
        <authorList>
            <consortium name="RefSeq"/>
        </authorList>
    </citation>
    <scope>IDENTIFICATION</scope>
</reference>
<dbReference type="SMART" id="SM00225">
    <property type="entry name" value="BTB"/>
    <property type="match status" value="1"/>
</dbReference>
<evidence type="ECO:0000313" key="2">
    <source>
        <dbReference type="Proteomes" id="UP000694867"/>
    </source>
</evidence>
<dbReference type="InterPro" id="IPR011333">
    <property type="entry name" value="SKP1/BTB/POZ_sf"/>
</dbReference>
<dbReference type="AlphaFoldDB" id="A0AAJ7L476"/>
<dbReference type="SUPFAM" id="SSF54695">
    <property type="entry name" value="POZ domain"/>
    <property type="match status" value="1"/>
</dbReference>
<organism evidence="2 3">
    <name type="scientific">Galendromus occidentalis</name>
    <name type="common">western predatory mite</name>
    <dbReference type="NCBI Taxonomy" id="34638"/>
    <lineage>
        <taxon>Eukaryota</taxon>
        <taxon>Metazoa</taxon>
        <taxon>Ecdysozoa</taxon>
        <taxon>Arthropoda</taxon>
        <taxon>Chelicerata</taxon>
        <taxon>Arachnida</taxon>
        <taxon>Acari</taxon>
        <taxon>Parasitiformes</taxon>
        <taxon>Mesostigmata</taxon>
        <taxon>Gamasina</taxon>
        <taxon>Phytoseioidea</taxon>
        <taxon>Phytoseiidae</taxon>
        <taxon>Typhlodrominae</taxon>
        <taxon>Galendromus</taxon>
    </lineage>
</organism>
<dbReference type="PANTHER" id="PTHR24413">
    <property type="entry name" value="SPECKLE-TYPE POZ PROTEIN"/>
    <property type="match status" value="1"/>
</dbReference>
<dbReference type="Gene3D" id="3.30.710.10">
    <property type="entry name" value="Potassium Channel Kv1.1, Chain A"/>
    <property type="match status" value="1"/>
</dbReference>
<proteinExistence type="predicted"/>
<dbReference type="KEGG" id="goe:108864298"/>
<dbReference type="PROSITE" id="PS50097">
    <property type="entry name" value="BTB"/>
    <property type="match status" value="1"/>
</dbReference>
<protein>
    <submittedName>
        <fullName evidence="3">Uncharacterized protein LOC108864298</fullName>
    </submittedName>
</protein>
<accession>A0AAJ7L476</accession>
<keyword evidence="2" id="KW-1185">Reference proteome</keyword>
<evidence type="ECO:0000313" key="3">
    <source>
        <dbReference type="RefSeq" id="XP_018495156.1"/>
    </source>
</evidence>
<feature type="domain" description="BTB" evidence="1">
    <location>
        <begin position="29"/>
        <end position="94"/>
    </location>
</feature>
<evidence type="ECO:0000259" key="1">
    <source>
        <dbReference type="PROSITE" id="PS50097"/>
    </source>
</evidence>
<dbReference type="GeneID" id="108864298"/>
<dbReference type="CDD" id="cd14733">
    <property type="entry name" value="BACK"/>
    <property type="match status" value="1"/>
</dbReference>
<sequence length="248" mass="28719">MMSVVLRVDKSEDLGEKLLSRLRGGEPQSDTIQFICGDSTTREAHTAVLAVRSPYFAKVLKDVPPGQTVEVDFFGEVMDLIFEHIYTGKPLIVRVEQTVELYAAATKFHLYDLKEDIRKFLLQSMDKCLETESFLKHDKVDDVYQLTDIFNHPELKCDRISLIQRITQWALRTSIEDIRPIVDTISKPDQPSRRAVRNFRRILSPVAVFAHVLRRLIQWSGRNWISVSIVSFIAILLRDERICLRMMN</sequence>